<dbReference type="OrthoDB" id="2987224at2759"/>
<organism evidence="2 3">
    <name type="scientific">Fistulina hepatica ATCC 64428</name>
    <dbReference type="NCBI Taxonomy" id="1128425"/>
    <lineage>
        <taxon>Eukaryota</taxon>
        <taxon>Fungi</taxon>
        <taxon>Dikarya</taxon>
        <taxon>Basidiomycota</taxon>
        <taxon>Agaricomycotina</taxon>
        <taxon>Agaricomycetes</taxon>
        <taxon>Agaricomycetidae</taxon>
        <taxon>Agaricales</taxon>
        <taxon>Fistulinaceae</taxon>
        <taxon>Fistulina</taxon>
    </lineage>
</organism>
<feature type="non-terminal residue" evidence="2">
    <location>
        <position position="268"/>
    </location>
</feature>
<keyword evidence="3" id="KW-1185">Reference proteome</keyword>
<dbReference type="AlphaFoldDB" id="A0A0D7AQQ0"/>
<accession>A0A0D7AQQ0</accession>
<dbReference type="PROSITE" id="PS50011">
    <property type="entry name" value="PROTEIN_KINASE_DOM"/>
    <property type="match status" value="1"/>
</dbReference>
<dbReference type="GO" id="GO:0005524">
    <property type="term" value="F:ATP binding"/>
    <property type="evidence" value="ECO:0007669"/>
    <property type="project" value="InterPro"/>
</dbReference>
<protein>
    <submittedName>
        <fullName evidence="2">Kinase-like protein</fullName>
    </submittedName>
</protein>
<dbReference type="PANTHER" id="PTHR11909">
    <property type="entry name" value="CASEIN KINASE-RELATED"/>
    <property type="match status" value="1"/>
</dbReference>
<dbReference type="Pfam" id="PF00069">
    <property type="entry name" value="Pkinase"/>
    <property type="match status" value="1"/>
</dbReference>
<keyword evidence="2" id="KW-0808">Transferase</keyword>
<dbReference type="Proteomes" id="UP000054144">
    <property type="component" value="Unassembled WGS sequence"/>
</dbReference>
<evidence type="ECO:0000259" key="1">
    <source>
        <dbReference type="PROSITE" id="PS50011"/>
    </source>
</evidence>
<keyword evidence="2" id="KW-0418">Kinase</keyword>
<feature type="non-terminal residue" evidence="2">
    <location>
        <position position="1"/>
    </location>
</feature>
<sequence>NWLTGERVAVKVAMPEISASILPYEARIYKQLAGSRVIPFIHWLGFDGDADVLVMDYHGPTLDGMRRAFRGTLTLKSVLMIGLQILNFVEYAHSRGIILRDIKPHNFAIGRALHPENPSTIYTFDFGLAKLYVDPFKKTHIPFRTGRTLCGTIGYCSHWLHLGLEASRRDDIVVLGHILLQLLHGRLPWQGFYAANIEAKIERIGEMKRPTHAALTEQLAHSPTALRDLMVYAHGLDFEQKPDYVMLRSLLEDCLKEHEWENDGLFDW</sequence>
<reference evidence="2 3" key="1">
    <citation type="journal article" date="2015" name="Fungal Genet. Biol.">
        <title>Evolution of novel wood decay mechanisms in Agaricales revealed by the genome sequences of Fistulina hepatica and Cylindrobasidium torrendii.</title>
        <authorList>
            <person name="Floudas D."/>
            <person name="Held B.W."/>
            <person name="Riley R."/>
            <person name="Nagy L.G."/>
            <person name="Koehler G."/>
            <person name="Ransdell A.S."/>
            <person name="Younus H."/>
            <person name="Chow J."/>
            <person name="Chiniquy J."/>
            <person name="Lipzen A."/>
            <person name="Tritt A."/>
            <person name="Sun H."/>
            <person name="Haridas S."/>
            <person name="LaButti K."/>
            <person name="Ohm R.A."/>
            <person name="Kues U."/>
            <person name="Blanchette R.A."/>
            <person name="Grigoriev I.V."/>
            <person name="Minto R.E."/>
            <person name="Hibbett D.S."/>
        </authorList>
    </citation>
    <scope>NUCLEOTIDE SEQUENCE [LARGE SCALE GENOMIC DNA]</scope>
    <source>
        <strain evidence="2 3">ATCC 64428</strain>
    </source>
</reference>
<dbReference type="Gene3D" id="1.10.510.10">
    <property type="entry name" value="Transferase(Phosphotransferase) domain 1"/>
    <property type="match status" value="1"/>
</dbReference>
<dbReference type="GO" id="GO:0004672">
    <property type="term" value="F:protein kinase activity"/>
    <property type="evidence" value="ECO:0007669"/>
    <property type="project" value="InterPro"/>
</dbReference>
<dbReference type="SMART" id="SM00220">
    <property type="entry name" value="S_TKc"/>
    <property type="match status" value="1"/>
</dbReference>
<dbReference type="SUPFAM" id="SSF56112">
    <property type="entry name" value="Protein kinase-like (PK-like)"/>
    <property type="match status" value="1"/>
</dbReference>
<dbReference type="InterPro" id="IPR000719">
    <property type="entry name" value="Prot_kinase_dom"/>
</dbReference>
<evidence type="ECO:0000313" key="3">
    <source>
        <dbReference type="Proteomes" id="UP000054144"/>
    </source>
</evidence>
<dbReference type="InterPro" id="IPR011009">
    <property type="entry name" value="Kinase-like_dom_sf"/>
</dbReference>
<name>A0A0D7AQQ0_9AGAR</name>
<evidence type="ECO:0000313" key="2">
    <source>
        <dbReference type="EMBL" id="KIY53661.1"/>
    </source>
</evidence>
<dbReference type="EMBL" id="KN881594">
    <property type="protein sequence ID" value="KIY53661.1"/>
    <property type="molecule type" value="Genomic_DNA"/>
</dbReference>
<dbReference type="InterPro" id="IPR050235">
    <property type="entry name" value="CK1_Ser-Thr_kinase"/>
</dbReference>
<gene>
    <name evidence="2" type="ORF">FISHEDRAFT_17217</name>
</gene>
<feature type="domain" description="Protein kinase" evidence="1">
    <location>
        <begin position="1"/>
        <end position="261"/>
    </location>
</feature>
<proteinExistence type="predicted"/>